<feature type="transmembrane region" description="Helical" evidence="1">
    <location>
        <begin position="64"/>
        <end position="83"/>
    </location>
</feature>
<dbReference type="GO" id="GO:0004222">
    <property type="term" value="F:metalloendopeptidase activity"/>
    <property type="evidence" value="ECO:0007669"/>
    <property type="project" value="TreeGrafter"/>
</dbReference>
<dbReference type="RefSeq" id="WP_044730703.1">
    <property type="nucleotide sequence ID" value="NZ_JYBP01000003.1"/>
</dbReference>
<dbReference type="PANTHER" id="PTHR21666:SF274">
    <property type="entry name" value="STAGE IV SPORULATION PROTEIN FA"/>
    <property type="match status" value="1"/>
</dbReference>
<evidence type="ECO:0000256" key="1">
    <source>
        <dbReference type="SAM" id="Phobius"/>
    </source>
</evidence>
<dbReference type="PATRIC" id="fig|1462.6.peg.496"/>
<dbReference type="Gene3D" id="2.70.70.10">
    <property type="entry name" value="Glucose Permease (Domain IIA)"/>
    <property type="match status" value="1"/>
</dbReference>
<protein>
    <submittedName>
        <fullName evidence="3">Peptidase M23 family protein</fullName>
    </submittedName>
</protein>
<gene>
    <name evidence="3" type="ORF">LG52_379</name>
</gene>
<evidence type="ECO:0000313" key="4">
    <source>
        <dbReference type="Proteomes" id="UP000032522"/>
    </source>
</evidence>
<keyword evidence="1" id="KW-1133">Transmembrane helix</keyword>
<dbReference type="CDD" id="cd12797">
    <property type="entry name" value="M23_peptidase"/>
    <property type="match status" value="1"/>
</dbReference>
<comment type="caution">
    <text evidence="3">The sequence shown here is derived from an EMBL/GenBank/DDBJ whole genome shotgun (WGS) entry which is preliminary data.</text>
</comment>
<name>A0A0D8BT01_GEOKU</name>
<dbReference type="InterPro" id="IPR011055">
    <property type="entry name" value="Dup_hybrid_motif"/>
</dbReference>
<dbReference type="OrthoDB" id="2986589at2"/>
<organism evidence="3 4">
    <name type="scientific">Geobacillus kaustophilus</name>
    <dbReference type="NCBI Taxonomy" id="1462"/>
    <lineage>
        <taxon>Bacteria</taxon>
        <taxon>Bacillati</taxon>
        <taxon>Bacillota</taxon>
        <taxon>Bacilli</taxon>
        <taxon>Bacillales</taxon>
        <taxon>Anoxybacillaceae</taxon>
        <taxon>Geobacillus</taxon>
        <taxon>Geobacillus thermoleovorans group</taxon>
    </lineage>
</organism>
<accession>A0A0D8BT01</accession>
<dbReference type="InterPro" id="IPR050570">
    <property type="entry name" value="Cell_wall_metabolism_enzyme"/>
</dbReference>
<dbReference type="Pfam" id="PF01551">
    <property type="entry name" value="Peptidase_M23"/>
    <property type="match status" value="1"/>
</dbReference>
<proteinExistence type="predicted"/>
<dbReference type="EMBL" id="JYBP01000003">
    <property type="protein sequence ID" value="KJE27318.1"/>
    <property type="molecule type" value="Genomic_DNA"/>
</dbReference>
<dbReference type="InterPro" id="IPR016047">
    <property type="entry name" value="M23ase_b-sheet_dom"/>
</dbReference>
<dbReference type="PANTHER" id="PTHR21666">
    <property type="entry name" value="PEPTIDASE-RELATED"/>
    <property type="match status" value="1"/>
</dbReference>
<dbReference type="Proteomes" id="UP000032522">
    <property type="component" value="Unassembled WGS sequence"/>
</dbReference>
<feature type="domain" description="M23ase beta-sheet core" evidence="2">
    <location>
        <begin position="155"/>
        <end position="249"/>
    </location>
</feature>
<dbReference type="AlphaFoldDB" id="A0A0D8BT01"/>
<reference evidence="3 4" key="1">
    <citation type="submission" date="2015-01" db="EMBL/GenBank/DDBJ databases">
        <authorList>
            <person name="Filippidou S."/>
            <person name="Jeanneret N."/>
            <person name="Russel-Delif L."/>
            <person name="Junier T."/>
            <person name="Wunderlin T."/>
            <person name="Molina V."/>
            <person name="Johnson S.L."/>
            <person name="Davenport K.W."/>
            <person name="Chain P.S."/>
            <person name="Dorador C."/>
            <person name="Junier P."/>
        </authorList>
    </citation>
    <scope>NUCLEOTIDE SEQUENCE [LARGE SCALE GENOMIC DNA]</scope>
    <source>
        <strain evidence="3 4">Et7/4</strain>
    </source>
</reference>
<keyword evidence="1" id="KW-0472">Membrane</keyword>
<evidence type="ECO:0000313" key="3">
    <source>
        <dbReference type="EMBL" id="KJE27318.1"/>
    </source>
</evidence>
<sequence length="256" mass="29609">MDRRVREIRKRIERRRKERQYYEAKRRKEPNWEAADEERYGLPVVTYDRYSFESEPHPLFRKEWFLFQTFIAACLVLVTAILFRHPSASLDPARQFVKRTMETEFQFAAVSAWYEKTFGEPLAFFAPKKEEKVKTASSYAVPASGRILESFEKNREGVTIETENGAKVEAMKEGIVTFAGTKDRLGKTVIIQHADGTETWYGHLGAISVKLYDFVEMGQEVGTAEASEANKQKGLFYFAIKQGDEFIDPIQVISFE</sequence>
<evidence type="ECO:0000259" key="2">
    <source>
        <dbReference type="Pfam" id="PF01551"/>
    </source>
</evidence>
<dbReference type="SUPFAM" id="SSF51261">
    <property type="entry name" value="Duplicated hybrid motif"/>
    <property type="match status" value="1"/>
</dbReference>
<keyword evidence="1" id="KW-0812">Transmembrane</keyword>